<sequence length="310" mass="31328">MLSSSPSGAASSFPEPRPGRRPRRAALGALALAGASVLAVAAAPASAAPTGQYADFDQCPTGNANVVTCIVSDTTSGNIRLGNQDVPITKRIRLQGGIDSGNEITGENVFYGAKNGQTLERTALDVPGGLLGITIPPIVPQPVRGYLQKAIDTGNGVKATAELVGPVGFNFANYANAEGVGVTLPIRVKLENTFLGSNCYVGSAAAPITIRLTNGTTAPPAGVAPISGTYGTVDFFDDANLLVNTGVTLVDNTFTAPKAKGCGGAFAWAIDPVVDAKIGLPTTPGQSVARFTGDAKLGSASRVVDSESGS</sequence>
<proteinExistence type="predicted"/>
<dbReference type="AlphaFoldDB" id="A0A6J7HSQ7"/>
<dbReference type="InterPro" id="IPR006311">
    <property type="entry name" value="TAT_signal"/>
</dbReference>
<evidence type="ECO:0000313" key="2">
    <source>
        <dbReference type="EMBL" id="CAB4922578.1"/>
    </source>
</evidence>
<feature type="region of interest" description="Disordered" evidence="1">
    <location>
        <begin position="1"/>
        <end position="22"/>
    </location>
</feature>
<accession>A0A6J7HSQ7</accession>
<dbReference type="PROSITE" id="PS51318">
    <property type="entry name" value="TAT"/>
    <property type="match status" value="1"/>
</dbReference>
<gene>
    <name evidence="2" type="ORF">UFOPK3564_01923</name>
</gene>
<dbReference type="EMBL" id="CAFBMK010000114">
    <property type="protein sequence ID" value="CAB4922578.1"/>
    <property type="molecule type" value="Genomic_DNA"/>
</dbReference>
<protein>
    <submittedName>
        <fullName evidence="2">Unannotated protein</fullName>
    </submittedName>
</protein>
<evidence type="ECO:0000256" key="1">
    <source>
        <dbReference type="SAM" id="MobiDB-lite"/>
    </source>
</evidence>
<reference evidence="2" key="1">
    <citation type="submission" date="2020-05" db="EMBL/GenBank/DDBJ databases">
        <authorList>
            <person name="Chiriac C."/>
            <person name="Salcher M."/>
            <person name="Ghai R."/>
            <person name="Kavagutti S V."/>
        </authorList>
    </citation>
    <scope>NUCLEOTIDE SEQUENCE</scope>
</reference>
<feature type="compositionally biased region" description="Low complexity" evidence="1">
    <location>
        <begin position="1"/>
        <end position="12"/>
    </location>
</feature>
<name>A0A6J7HSQ7_9ZZZZ</name>
<organism evidence="2">
    <name type="scientific">freshwater metagenome</name>
    <dbReference type="NCBI Taxonomy" id="449393"/>
    <lineage>
        <taxon>unclassified sequences</taxon>
        <taxon>metagenomes</taxon>
        <taxon>ecological metagenomes</taxon>
    </lineage>
</organism>